<evidence type="ECO:0000256" key="1">
    <source>
        <dbReference type="SAM" id="Phobius"/>
    </source>
</evidence>
<dbReference type="AlphaFoldDB" id="A0A5N6EQB4"/>
<sequence length="87" mass="10044">MNSEFSNKQPLSNLSRNSGWTFLLWSVLYNVLGVFVRKRECFRLRFRGRVPSEDHPRRSCSSDNAKGGWVLGPHGRSLSTRDSYCHV</sequence>
<protein>
    <submittedName>
        <fullName evidence="2">Uncharacterized protein</fullName>
    </submittedName>
</protein>
<keyword evidence="1" id="KW-1133">Transmembrane helix</keyword>
<gene>
    <name evidence="2" type="ORF">BDV33DRAFT_173251</name>
</gene>
<dbReference type="Proteomes" id="UP000326799">
    <property type="component" value="Unassembled WGS sequence"/>
</dbReference>
<organism evidence="2 3">
    <name type="scientific">Aspergillus novoparasiticus</name>
    <dbReference type="NCBI Taxonomy" id="986946"/>
    <lineage>
        <taxon>Eukaryota</taxon>
        <taxon>Fungi</taxon>
        <taxon>Dikarya</taxon>
        <taxon>Ascomycota</taxon>
        <taxon>Pezizomycotina</taxon>
        <taxon>Eurotiomycetes</taxon>
        <taxon>Eurotiomycetidae</taxon>
        <taxon>Eurotiales</taxon>
        <taxon>Aspergillaceae</taxon>
        <taxon>Aspergillus</taxon>
        <taxon>Aspergillus subgen. Circumdati</taxon>
    </lineage>
</organism>
<keyword evidence="1" id="KW-0472">Membrane</keyword>
<dbReference type="EMBL" id="ML733435">
    <property type="protein sequence ID" value="KAB8219791.1"/>
    <property type="molecule type" value="Genomic_DNA"/>
</dbReference>
<keyword evidence="3" id="KW-1185">Reference proteome</keyword>
<reference evidence="2 3" key="1">
    <citation type="submission" date="2019-04" db="EMBL/GenBank/DDBJ databases">
        <title>Fungal friends and foes A comparative genomics study of 23 Aspergillus species from section Flavi.</title>
        <authorList>
            <consortium name="DOE Joint Genome Institute"/>
            <person name="Kjaerbolling I."/>
            <person name="Vesth T.C."/>
            <person name="Frisvad J.C."/>
            <person name="Nybo J.L."/>
            <person name="Theobald S."/>
            <person name="Kildgaard S."/>
            <person name="Petersen T.I."/>
            <person name="Kuo A."/>
            <person name="Sato A."/>
            <person name="Lyhne E.K."/>
            <person name="Kogle M.E."/>
            <person name="Wiebenga A."/>
            <person name="Kun R.S."/>
            <person name="Lubbers R.J."/>
            <person name="Makela M.R."/>
            <person name="Barry K."/>
            <person name="Chovatia M."/>
            <person name="Clum A."/>
            <person name="Daum C."/>
            <person name="Haridas S."/>
            <person name="He G."/>
            <person name="LaButti K."/>
            <person name="Lipzen A."/>
            <person name="Mondo S."/>
            <person name="Pangilinan J."/>
            <person name="Riley R."/>
            <person name="Salamov A."/>
            <person name="Simmons B.A."/>
            <person name="Magnuson J.K."/>
            <person name="Henrissat B."/>
            <person name="Mortensen U.H."/>
            <person name="Larsen T.O."/>
            <person name="De vries R.P."/>
            <person name="Grigoriev I.V."/>
            <person name="Machida M."/>
            <person name="Baker S.E."/>
            <person name="Andersen M.R."/>
        </authorList>
    </citation>
    <scope>NUCLEOTIDE SEQUENCE [LARGE SCALE GENOMIC DNA]</scope>
    <source>
        <strain evidence="2 3">CBS 126849</strain>
    </source>
</reference>
<evidence type="ECO:0000313" key="2">
    <source>
        <dbReference type="EMBL" id="KAB8219791.1"/>
    </source>
</evidence>
<evidence type="ECO:0000313" key="3">
    <source>
        <dbReference type="Proteomes" id="UP000326799"/>
    </source>
</evidence>
<accession>A0A5N6EQB4</accession>
<keyword evidence="1" id="KW-0812">Transmembrane</keyword>
<proteinExistence type="predicted"/>
<name>A0A5N6EQB4_9EURO</name>
<feature type="transmembrane region" description="Helical" evidence="1">
    <location>
        <begin position="20"/>
        <end position="37"/>
    </location>
</feature>